<accession>A0A5K3FWW3</accession>
<proteinExistence type="predicted"/>
<sequence length="90" mass="9873">MNAMASIVERYDTFASNPSKIYSPFPQSRSLDLLVHANGCHLCHSQLQYQLCQGRNEVAFRSEGVSVHHKGNSALSLPSATPPSRASRIC</sequence>
<protein>
    <submittedName>
        <fullName evidence="2">Uncharacterized protein</fullName>
    </submittedName>
</protein>
<evidence type="ECO:0000313" key="2">
    <source>
        <dbReference type="WBParaSite" id="MCU_012653-RA"/>
    </source>
</evidence>
<dbReference type="AlphaFoldDB" id="A0A5K3FWW3"/>
<name>A0A5K3FWW3_MESCO</name>
<organism evidence="2">
    <name type="scientific">Mesocestoides corti</name>
    <name type="common">Flatworm</name>
    <dbReference type="NCBI Taxonomy" id="53468"/>
    <lineage>
        <taxon>Eukaryota</taxon>
        <taxon>Metazoa</taxon>
        <taxon>Spiralia</taxon>
        <taxon>Lophotrochozoa</taxon>
        <taxon>Platyhelminthes</taxon>
        <taxon>Cestoda</taxon>
        <taxon>Eucestoda</taxon>
        <taxon>Cyclophyllidea</taxon>
        <taxon>Mesocestoididae</taxon>
        <taxon>Mesocestoides</taxon>
    </lineage>
</organism>
<evidence type="ECO:0000256" key="1">
    <source>
        <dbReference type="SAM" id="MobiDB-lite"/>
    </source>
</evidence>
<feature type="compositionally biased region" description="Low complexity" evidence="1">
    <location>
        <begin position="73"/>
        <end position="90"/>
    </location>
</feature>
<reference evidence="2" key="1">
    <citation type="submission" date="2019-11" db="UniProtKB">
        <authorList>
            <consortium name="WormBaseParasite"/>
        </authorList>
    </citation>
    <scope>IDENTIFICATION</scope>
</reference>
<feature type="region of interest" description="Disordered" evidence="1">
    <location>
        <begin position="70"/>
        <end position="90"/>
    </location>
</feature>
<dbReference type="WBParaSite" id="MCU_012653-RA">
    <property type="protein sequence ID" value="MCU_012653-RA"/>
    <property type="gene ID" value="MCU_012653"/>
</dbReference>